<feature type="chain" id="PRO_5015334675" description="DUF3472 domain-containing protein" evidence="1">
    <location>
        <begin position="34"/>
        <end position="408"/>
    </location>
</feature>
<dbReference type="EMBL" id="CP013387">
    <property type="protein sequence ID" value="AOJ05297.1"/>
    <property type="molecule type" value="Genomic_DNA"/>
</dbReference>
<dbReference type="KEGG" id="buu:WS70_26735"/>
<organism evidence="2 3">
    <name type="scientific">Burkholderia mayonis</name>
    <dbReference type="NCBI Taxonomy" id="1385591"/>
    <lineage>
        <taxon>Bacteria</taxon>
        <taxon>Pseudomonadati</taxon>
        <taxon>Pseudomonadota</taxon>
        <taxon>Betaproteobacteria</taxon>
        <taxon>Burkholderiales</taxon>
        <taxon>Burkholderiaceae</taxon>
        <taxon>Burkholderia</taxon>
        <taxon>pseudomallei group</taxon>
    </lineage>
</organism>
<sequence length="408" mass="43245">MPANRNTHSRRIELKFKCIAASILATAAIDAIAAGACLNGSVIASSTGAPLVARQGSVFSSTLYDPSITSSNRTHNPVLLSVKVTNNGQPVAGCDVAWQPQGAGSASGWLFPVNASTDANGAAAAWWVAGNGGTQTALASIRRFDGTAQKAVFSGSAWPHRTRANSIHLNYPQANNWTRISVDVTPEALAPTTYWEAIGWPGAYTGIQSVDGKQNGLILFSVWDANGKSPQIVAKGPGVNCTQFGGEGTGYKCFKSHAPVAGRTYRFEASIAPVAGQSQTDYSVWFTDTSTNARELIATLRYQKSVQAANYADSFVEDWATEGASCFDATQRAGQFGNVRAFDKTSGRWVSVDKAWTSAVYTPDHNEICSNYRFSVVNGSFRMSTGGYAVGQPHNLPGGPKSILLTLP</sequence>
<keyword evidence="1" id="KW-0732">Signal</keyword>
<gene>
    <name evidence="2" type="ORF">WS70_26735</name>
</gene>
<feature type="signal peptide" evidence="1">
    <location>
        <begin position="1"/>
        <end position="33"/>
    </location>
</feature>
<dbReference type="InterPro" id="IPR021862">
    <property type="entry name" value="DUF3472"/>
</dbReference>
<accession>A0A1B4FNP9</accession>
<proteinExistence type="predicted"/>
<evidence type="ECO:0008006" key="4">
    <source>
        <dbReference type="Google" id="ProtNLM"/>
    </source>
</evidence>
<protein>
    <recommendedName>
        <fullName evidence="4">DUF3472 domain-containing protein</fullName>
    </recommendedName>
</protein>
<dbReference type="Pfam" id="PF11958">
    <property type="entry name" value="DUF3472"/>
    <property type="match status" value="1"/>
</dbReference>
<dbReference type="InterPro" id="IPR008964">
    <property type="entry name" value="Invasin/intimin_cell_adhesion"/>
</dbReference>
<dbReference type="InterPro" id="IPR013783">
    <property type="entry name" value="Ig-like_fold"/>
</dbReference>
<reference evidence="2 3" key="1">
    <citation type="submission" date="2015-12" db="EMBL/GenBank/DDBJ databases">
        <title>Diversity of Burkholderia near neighbor genomes.</title>
        <authorList>
            <person name="Sahl J."/>
            <person name="Wagner D."/>
            <person name="Keim P."/>
        </authorList>
    </citation>
    <scope>NUCLEOTIDE SEQUENCE [LARGE SCALE GENOMIC DNA]</scope>
    <source>
        <strain evidence="2 3">BDU6</strain>
    </source>
</reference>
<dbReference type="SUPFAM" id="SSF49373">
    <property type="entry name" value="Invasin/intimin cell-adhesion fragments"/>
    <property type="match status" value="1"/>
</dbReference>
<dbReference type="Proteomes" id="UP000062519">
    <property type="component" value="Chromosome 2"/>
</dbReference>
<keyword evidence="3" id="KW-1185">Reference proteome</keyword>
<dbReference type="AlphaFoldDB" id="A0A1B4FNP9"/>
<evidence type="ECO:0000256" key="1">
    <source>
        <dbReference type="SAM" id="SignalP"/>
    </source>
</evidence>
<evidence type="ECO:0000313" key="3">
    <source>
        <dbReference type="Proteomes" id="UP000062519"/>
    </source>
</evidence>
<dbReference type="RefSeq" id="WP_059598546.1">
    <property type="nucleotide sequence ID" value="NZ_CP013387.1"/>
</dbReference>
<name>A0A1B4FNP9_9BURK</name>
<dbReference type="Gene3D" id="2.60.40.10">
    <property type="entry name" value="Immunoglobulins"/>
    <property type="match status" value="1"/>
</dbReference>
<evidence type="ECO:0000313" key="2">
    <source>
        <dbReference type="EMBL" id="AOJ05297.1"/>
    </source>
</evidence>